<dbReference type="OrthoDB" id="5450856at2"/>
<evidence type="ECO:0000256" key="5">
    <source>
        <dbReference type="ARBA" id="ARBA00037357"/>
    </source>
</evidence>
<dbReference type="Gene3D" id="1.20.120.530">
    <property type="entry name" value="GntR ligand-binding domain-like"/>
    <property type="match status" value="1"/>
</dbReference>
<dbReference type="PROSITE" id="PS50949">
    <property type="entry name" value="HTH_GNTR"/>
    <property type="match status" value="1"/>
</dbReference>
<dbReference type="Pfam" id="PF00392">
    <property type="entry name" value="GntR"/>
    <property type="match status" value="1"/>
</dbReference>
<dbReference type="SUPFAM" id="SSF46785">
    <property type="entry name" value="Winged helix' DNA-binding domain"/>
    <property type="match status" value="1"/>
</dbReference>
<feature type="domain" description="HTH gntR-type" evidence="7">
    <location>
        <begin position="17"/>
        <end position="85"/>
    </location>
</feature>
<dbReference type="RefSeq" id="WP_082625968.1">
    <property type="nucleotide sequence ID" value="NZ_CYUE01000023.1"/>
</dbReference>
<evidence type="ECO:0000313" key="9">
    <source>
        <dbReference type="Proteomes" id="UP000051184"/>
    </source>
</evidence>
<keyword evidence="4" id="KW-0804">Transcription</keyword>
<keyword evidence="3" id="KW-0238">DNA-binding</keyword>
<organism evidence="8 9">
    <name type="scientific">Cognatishimia activa</name>
    <dbReference type="NCBI Taxonomy" id="1715691"/>
    <lineage>
        <taxon>Bacteria</taxon>
        <taxon>Pseudomonadati</taxon>
        <taxon>Pseudomonadota</taxon>
        <taxon>Alphaproteobacteria</taxon>
        <taxon>Rhodobacterales</taxon>
        <taxon>Paracoccaceae</taxon>
        <taxon>Cognatishimia</taxon>
    </lineage>
</organism>
<dbReference type="SUPFAM" id="SSF48008">
    <property type="entry name" value="GntR ligand-binding domain-like"/>
    <property type="match status" value="1"/>
</dbReference>
<evidence type="ECO:0000259" key="7">
    <source>
        <dbReference type="PROSITE" id="PS50949"/>
    </source>
</evidence>
<keyword evidence="2" id="KW-0805">Transcription regulation</keyword>
<dbReference type="InterPro" id="IPR011711">
    <property type="entry name" value="GntR_C"/>
</dbReference>
<keyword evidence="1" id="KW-0678">Repressor</keyword>
<evidence type="ECO:0000256" key="3">
    <source>
        <dbReference type="ARBA" id="ARBA00023125"/>
    </source>
</evidence>
<evidence type="ECO:0000256" key="1">
    <source>
        <dbReference type="ARBA" id="ARBA00022491"/>
    </source>
</evidence>
<dbReference type="InterPro" id="IPR000524">
    <property type="entry name" value="Tscrpt_reg_HTH_GntR"/>
</dbReference>
<protein>
    <recommendedName>
        <fullName evidence="6">Pyruvate dehydrogenase complex repressor</fullName>
    </recommendedName>
</protein>
<dbReference type="InterPro" id="IPR008920">
    <property type="entry name" value="TF_FadR/GntR_C"/>
</dbReference>
<dbReference type="CDD" id="cd07377">
    <property type="entry name" value="WHTH_GntR"/>
    <property type="match status" value="1"/>
</dbReference>
<keyword evidence="9" id="KW-1185">Reference proteome</keyword>
<dbReference type="PANTHER" id="PTHR43537">
    <property type="entry name" value="TRANSCRIPTIONAL REGULATOR, GNTR FAMILY"/>
    <property type="match status" value="1"/>
</dbReference>
<dbReference type="Gene3D" id="1.10.10.10">
    <property type="entry name" value="Winged helix-like DNA-binding domain superfamily/Winged helix DNA-binding domain"/>
    <property type="match status" value="1"/>
</dbReference>
<dbReference type="GO" id="GO:0003677">
    <property type="term" value="F:DNA binding"/>
    <property type="evidence" value="ECO:0007669"/>
    <property type="project" value="UniProtKB-KW"/>
</dbReference>
<gene>
    <name evidence="8" type="primary">pdhR_2</name>
    <name evidence="8" type="ORF">TA5114_03298</name>
</gene>
<evidence type="ECO:0000256" key="6">
    <source>
        <dbReference type="ARBA" id="ARBA00039592"/>
    </source>
</evidence>
<evidence type="ECO:0000313" key="8">
    <source>
        <dbReference type="EMBL" id="CUK27470.1"/>
    </source>
</evidence>
<dbReference type="SMART" id="SM00895">
    <property type="entry name" value="FCD"/>
    <property type="match status" value="1"/>
</dbReference>
<dbReference type="EMBL" id="CYUE01000023">
    <property type="protein sequence ID" value="CUK27470.1"/>
    <property type="molecule type" value="Genomic_DNA"/>
</dbReference>
<reference evidence="9" key="1">
    <citation type="submission" date="2015-09" db="EMBL/GenBank/DDBJ databases">
        <authorList>
            <person name="Rodrigo-Torres Lidia"/>
            <person name="Arahal R.David."/>
        </authorList>
    </citation>
    <scope>NUCLEOTIDE SEQUENCE [LARGE SCALE GENOMIC DNA]</scope>
    <source>
        <strain evidence="9">CECT 5114</strain>
    </source>
</reference>
<dbReference type="PANTHER" id="PTHR43537:SF34">
    <property type="entry name" value="PYRUVATE DEHYDROGENASE COMPLEX REPRESSOR"/>
    <property type="match status" value="1"/>
</dbReference>
<proteinExistence type="predicted"/>
<evidence type="ECO:0000256" key="4">
    <source>
        <dbReference type="ARBA" id="ARBA00023163"/>
    </source>
</evidence>
<dbReference type="SMART" id="SM00345">
    <property type="entry name" value="HTH_GNTR"/>
    <property type="match status" value="1"/>
</dbReference>
<name>A0A0P1IV75_9RHOB</name>
<keyword evidence="8" id="KW-0670">Pyruvate</keyword>
<dbReference type="InterPro" id="IPR036390">
    <property type="entry name" value="WH_DNA-bd_sf"/>
</dbReference>
<dbReference type="AlphaFoldDB" id="A0A0P1IV75"/>
<accession>A0A0P1IV75</accession>
<evidence type="ECO:0000256" key="2">
    <source>
        <dbReference type="ARBA" id="ARBA00023015"/>
    </source>
</evidence>
<dbReference type="PRINTS" id="PR00035">
    <property type="entry name" value="HTHGNTR"/>
</dbReference>
<dbReference type="Proteomes" id="UP000051184">
    <property type="component" value="Unassembled WGS sequence"/>
</dbReference>
<dbReference type="GO" id="GO:0003700">
    <property type="term" value="F:DNA-binding transcription factor activity"/>
    <property type="evidence" value="ECO:0007669"/>
    <property type="project" value="InterPro"/>
</dbReference>
<dbReference type="Pfam" id="PF07729">
    <property type="entry name" value="FCD"/>
    <property type="match status" value="1"/>
</dbReference>
<dbReference type="InterPro" id="IPR036388">
    <property type="entry name" value="WH-like_DNA-bd_sf"/>
</dbReference>
<comment type="function">
    <text evidence="5">Transcriptional repressor for the pyruvate dehydrogenase complex genes aceEF and lpd.</text>
</comment>
<sequence length="262" mass="29867">MRRKNAPRLIFDKVESESVSDIAVAQIEELILSGVLREGDMLPGERELSDQLGISRPKVREALHRLAELDLVQIKSNDGVYVAKLIGDVMSPALVDLYNRSASAIRDNLEYRREQEGFASRLAAQRATPRDCEELETILAGMKEAEENNDRARSSELDLQLHQVIAFAAHNHTLNHMMTALYDLNRSSLFYNRDELSRLKDTSGDLLRQHEDIVVAICRGKPEQAEKAAHAHIDYVRELLEADFDHYLRDKLSTKRYSRVQS</sequence>